<dbReference type="SMART" id="SM00220">
    <property type="entry name" value="S_TKc"/>
    <property type="match status" value="1"/>
</dbReference>
<keyword evidence="6" id="KW-0175">Coiled coil</keyword>
<feature type="domain" description="Protein kinase" evidence="8">
    <location>
        <begin position="699"/>
        <end position="1014"/>
    </location>
</feature>
<gene>
    <name evidence="9" type="ORF">HII31_07540</name>
</gene>
<evidence type="ECO:0000259" key="8">
    <source>
        <dbReference type="PROSITE" id="PS50011"/>
    </source>
</evidence>
<dbReference type="SUPFAM" id="SSF56112">
    <property type="entry name" value="Protein kinase-like (PK-like)"/>
    <property type="match status" value="1"/>
</dbReference>
<dbReference type="PANTHER" id="PTHR43671:SF13">
    <property type="entry name" value="SERINE_THREONINE-PROTEIN KINASE NEK2"/>
    <property type="match status" value="1"/>
</dbReference>
<reference evidence="9" key="1">
    <citation type="submission" date="2020-04" db="EMBL/GenBank/DDBJ databases">
        <title>Draft genome resource of the tomato pathogen Pseudocercospora fuligena.</title>
        <authorList>
            <person name="Zaccaron A."/>
        </authorList>
    </citation>
    <scope>NUCLEOTIDE SEQUENCE</scope>
    <source>
        <strain evidence="9">PF001</strain>
    </source>
</reference>
<dbReference type="InterPro" id="IPR011009">
    <property type="entry name" value="Kinase-like_dom_sf"/>
</dbReference>
<evidence type="ECO:0000256" key="2">
    <source>
        <dbReference type="ARBA" id="ARBA00022679"/>
    </source>
</evidence>
<feature type="compositionally biased region" description="Polar residues" evidence="7">
    <location>
        <begin position="214"/>
        <end position="223"/>
    </location>
</feature>
<feature type="compositionally biased region" description="Basic and acidic residues" evidence="7">
    <location>
        <begin position="269"/>
        <end position="279"/>
    </location>
</feature>
<dbReference type="InterPro" id="IPR000719">
    <property type="entry name" value="Prot_kinase_dom"/>
</dbReference>
<protein>
    <recommendedName>
        <fullName evidence="1">non-specific serine/threonine protein kinase</fullName>
        <ecNumber evidence="1">2.7.11.1</ecNumber>
    </recommendedName>
</protein>
<name>A0A8H6VLJ4_9PEZI</name>
<dbReference type="Pfam" id="PF00069">
    <property type="entry name" value="Pkinase"/>
    <property type="match status" value="1"/>
</dbReference>
<dbReference type="GO" id="GO:0007059">
    <property type="term" value="P:chromosome segregation"/>
    <property type="evidence" value="ECO:0007669"/>
    <property type="project" value="TreeGrafter"/>
</dbReference>
<dbReference type="InterPro" id="IPR008271">
    <property type="entry name" value="Ser/Thr_kinase_AS"/>
</dbReference>
<feature type="coiled-coil region" evidence="6">
    <location>
        <begin position="509"/>
        <end position="565"/>
    </location>
</feature>
<accession>A0A8H6VLJ4</accession>
<evidence type="ECO:0000256" key="4">
    <source>
        <dbReference type="ARBA" id="ARBA00022777"/>
    </source>
</evidence>
<keyword evidence="5" id="KW-0067">ATP-binding</keyword>
<evidence type="ECO:0000256" key="1">
    <source>
        <dbReference type="ARBA" id="ARBA00012513"/>
    </source>
</evidence>
<evidence type="ECO:0000313" key="10">
    <source>
        <dbReference type="Proteomes" id="UP000660729"/>
    </source>
</evidence>
<evidence type="ECO:0000313" key="9">
    <source>
        <dbReference type="EMBL" id="KAF7191180.1"/>
    </source>
</evidence>
<comment type="caution">
    <text evidence="9">The sequence shown here is derived from an EMBL/GenBank/DDBJ whole genome shotgun (WGS) entry which is preliminary data.</text>
</comment>
<keyword evidence="4 9" id="KW-0418">Kinase</keyword>
<feature type="compositionally biased region" description="Acidic residues" evidence="7">
    <location>
        <begin position="280"/>
        <end position="291"/>
    </location>
</feature>
<dbReference type="PANTHER" id="PTHR43671">
    <property type="entry name" value="SERINE/THREONINE-PROTEIN KINASE NEK"/>
    <property type="match status" value="1"/>
</dbReference>
<feature type="compositionally biased region" description="Basic and acidic residues" evidence="7">
    <location>
        <begin position="184"/>
        <end position="196"/>
    </location>
</feature>
<dbReference type="GO" id="GO:0004674">
    <property type="term" value="F:protein serine/threonine kinase activity"/>
    <property type="evidence" value="ECO:0007669"/>
    <property type="project" value="UniProtKB-EC"/>
</dbReference>
<sequence>MTEISATGLDRSQHSYRHTIPEAALRVCDTQSYEKKEHNLHAVAPSLRNALMRAERKHAIRREDIAGISSIAAALQAANIAALSPESRSYPRTDGATRRANGFKEAVTTRKQAYGTPPVTRKDRASKPRGDGTRKQGGLTAGKKLDAGDGSGSDGSDDNKRPKRPLPRDADERPRKRRKNNKAQRQESSETAKSETEAQGSVKPDGQRTERSETPSVARQWTSRPRHAATLTVPGGGGGDPDDSSEGSSSDRGGASDRRDSDSGTVRAGRSDHDDRNAADGDDSLPDYESEEPVRPVRSRQYTADGFELLRPNLSGVDLMTLNDLQIGNSSRHLQDYVADILSEDRPKDATYATKAINLVKQLTEIYGRGRVWADAGDIENYVTFGIDENEIWEDLYEDGVDDPEDDTADISKPDGPRWDRQWSRVAIELDCVQEFKGLWVRAKRVAEVPALDEDLHITLDDVAGRSANRYLSDLEGKIKHYEWRATVHRWQVCKNFFHANEDSAGLLAAQLETKLAEMDQTYQSASEKVDPREEFWNVAWEWLSNKAESEVARRQAEIMRAKDRFDDLFALVLNLQNERQLVPPPAWQKNMSVEDYCEEVTEAIDDQRKRSLQEARTAWEHAIAVNKALENIERVSELERGLEELEWRVDKGGQPFSIQDWDNSDLPEFDQPPKDAAEMAQAIGFDGDRAAFVETGAWEFSNMLGSGGYGTVSLWTRKDDSGNITGRIAIKEAYLGPRPGKSKDQWNNARLWCHPMSVRYPLEAGIMRRLNDLEHSESVVRNLAYASYDAKKMFRLYMEYCEHGDLNELVKAYVNAGRHIPVSVLWSMFEALATALCLMENGRLPTLSSIQPESWTPIVHLDIKPHNIFLKQRKATEFWPETPQTVLGDFGLAQQYTEPIGPGQGTRGYRSPEQHVYDDDHPRSRDQMVGPKSDVWVVGRVMLTLMERETRTINIPDITFDDPEDVPSIKPAIYKYYDKRDPKLVQTVLMCLLKEPDTRIGSEQLFVLVHDEITKLSDGEQAAWKTMEKPEGEVMPLDLVYEDMTA</sequence>
<dbReference type="OrthoDB" id="310217at2759"/>
<keyword evidence="2" id="KW-0808">Transferase</keyword>
<dbReference type="InterPro" id="IPR050660">
    <property type="entry name" value="NEK_Ser/Thr_kinase"/>
</dbReference>
<feature type="compositionally biased region" description="Basic and acidic residues" evidence="7">
    <location>
        <begin position="120"/>
        <end position="134"/>
    </location>
</feature>
<organism evidence="9 10">
    <name type="scientific">Pseudocercospora fuligena</name>
    <dbReference type="NCBI Taxonomy" id="685502"/>
    <lineage>
        <taxon>Eukaryota</taxon>
        <taxon>Fungi</taxon>
        <taxon>Dikarya</taxon>
        <taxon>Ascomycota</taxon>
        <taxon>Pezizomycotina</taxon>
        <taxon>Dothideomycetes</taxon>
        <taxon>Dothideomycetidae</taxon>
        <taxon>Mycosphaerellales</taxon>
        <taxon>Mycosphaerellaceae</taxon>
        <taxon>Pseudocercospora</taxon>
    </lineage>
</organism>
<dbReference type="GO" id="GO:0005634">
    <property type="term" value="C:nucleus"/>
    <property type="evidence" value="ECO:0007669"/>
    <property type="project" value="TreeGrafter"/>
</dbReference>
<dbReference type="EMBL" id="JABCIY010000160">
    <property type="protein sequence ID" value="KAF7191180.1"/>
    <property type="molecule type" value="Genomic_DNA"/>
</dbReference>
<dbReference type="EC" id="2.7.11.1" evidence="1"/>
<keyword evidence="3" id="KW-0547">Nucleotide-binding</keyword>
<dbReference type="GO" id="GO:0005737">
    <property type="term" value="C:cytoplasm"/>
    <property type="evidence" value="ECO:0007669"/>
    <property type="project" value="TreeGrafter"/>
</dbReference>
<dbReference type="GO" id="GO:0044732">
    <property type="term" value="C:mitotic spindle pole body"/>
    <property type="evidence" value="ECO:0007669"/>
    <property type="project" value="TreeGrafter"/>
</dbReference>
<dbReference type="PROSITE" id="PS00108">
    <property type="entry name" value="PROTEIN_KINASE_ST"/>
    <property type="match status" value="1"/>
</dbReference>
<dbReference type="Gene3D" id="3.30.200.20">
    <property type="entry name" value="Phosphorylase Kinase, domain 1"/>
    <property type="match status" value="1"/>
</dbReference>
<evidence type="ECO:0000256" key="6">
    <source>
        <dbReference type="SAM" id="Coils"/>
    </source>
</evidence>
<dbReference type="Gene3D" id="1.10.510.10">
    <property type="entry name" value="Transferase(Phosphotransferase) domain 1"/>
    <property type="match status" value="1"/>
</dbReference>
<dbReference type="PROSITE" id="PS50011">
    <property type="entry name" value="PROTEIN_KINASE_DOM"/>
    <property type="match status" value="1"/>
</dbReference>
<dbReference type="Proteomes" id="UP000660729">
    <property type="component" value="Unassembled WGS sequence"/>
</dbReference>
<dbReference type="AlphaFoldDB" id="A0A8H6VLJ4"/>
<proteinExistence type="predicted"/>
<keyword evidence="10" id="KW-1185">Reference proteome</keyword>
<evidence type="ECO:0000256" key="5">
    <source>
        <dbReference type="ARBA" id="ARBA00022840"/>
    </source>
</evidence>
<feature type="region of interest" description="Disordered" evidence="7">
    <location>
        <begin position="86"/>
        <end position="300"/>
    </location>
</feature>
<dbReference type="GO" id="GO:0005524">
    <property type="term" value="F:ATP binding"/>
    <property type="evidence" value="ECO:0007669"/>
    <property type="project" value="UniProtKB-KW"/>
</dbReference>
<evidence type="ECO:0000256" key="3">
    <source>
        <dbReference type="ARBA" id="ARBA00022741"/>
    </source>
</evidence>
<evidence type="ECO:0000256" key="7">
    <source>
        <dbReference type="SAM" id="MobiDB-lite"/>
    </source>
</evidence>